<evidence type="ECO:0000313" key="2">
    <source>
        <dbReference type="Proteomes" id="UP000305471"/>
    </source>
</evidence>
<dbReference type="RefSeq" id="WP_136782214.1">
    <property type="nucleotide sequence ID" value="NZ_SWCO01000005.1"/>
</dbReference>
<gene>
    <name evidence="1" type="ORF">E5672_10830</name>
</gene>
<proteinExistence type="predicted"/>
<dbReference type="NCBIfam" id="TIGR03694">
    <property type="entry name" value="exosort_acyl"/>
    <property type="match status" value="1"/>
</dbReference>
<name>A0A4U0ZJ26_9ALTE</name>
<keyword evidence="1" id="KW-0808">Transferase</keyword>
<organism evidence="1 2">
    <name type="scientific">Alteromonas portus</name>
    <dbReference type="NCBI Taxonomy" id="2565549"/>
    <lineage>
        <taxon>Bacteria</taxon>
        <taxon>Pseudomonadati</taxon>
        <taxon>Pseudomonadota</taxon>
        <taxon>Gammaproteobacteria</taxon>
        <taxon>Alteromonadales</taxon>
        <taxon>Alteromonadaceae</taxon>
        <taxon>Alteromonas/Salinimonas group</taxon>
        <taxon>Alteromonas</taxon>
    </lineage>
</organism>
<dbReference type="EMBL" id="SWCO01000005">
    <property type="protein sequence ID" value="TKB03523.1"/>
    <property type="molecule type" value="Genomic_DNA"/>
</dbReference>
<sequence length="261" mass="29889">MRNRQDAESIASHFATYFEPDVSNRTESIKASFGIRHNVYAEELKLEPIRANKLETDDFDSHSIHCLIKHRLSSTFAGTVRIITSQSEEERLPIEVFCKDSIEDEEFLPSNFERKDIVEISRLAVPEHFRRRRMDEFDGAAIGAINEHTYSETELRCFPFIAVGLYLSATAVLIEKNIHHCYVMVEPRLARSMRLVGLPFKQIGSVVDYHGQRAPFIINPMEVPANLRKGFGELLTEIRREIFEANQTCIAPSTKHAGLRP</sequence>
<dbReference type="InterPro" id="IPR022484">
    <property type="entry name" value="PEP-CTERM/exosrtase_acylTfrase"/>
</dbReference>
<keyword evidence="1" id="KW-0012">Acyltransferase</keyword>
<dbReference type="Gene3D" id="3.40.630.30">
    <property type="match status" value="1"/>
</dbReference>
<dbReference type="Proteomes" id="UP000305471">
    <property type="component" value="Unassembled WGS sequence"/>
</dbReference>
<dbReference type="Pfam" id="PF13444">
    <property type="entry name" value="Acetyltransf_5"/>
    <property type="match status" value="1"/>
</dbReference>
<evidence type="ECO:0000313" key="1">
    <source>
        <dbReference type="EMBL" id="TKB03523.1"/>
    </source>
</evidence>
<dbReference type="InterPro" id="IPR016181">
    <property type="entry name" value="Acyl_CoA_acyltransferase"/>
</dbReference>
<protein>
    <submittedName>
        <fullName evidence="1">PEP-CTERM/exosortase system-associated acyltransferase</fullName>
    </submittedName>
</protein>
<dbReference type="GO" id="GO:0016746">
    <property type="term" value="F:acyltransferase activity"/>
    <property type="evidence" value="ECO:0007669"/>
    <property type="project" value="UniProtKB-KW"/>
</dbReference>
<accession>A0A4U0ZJ26</accession>
<dbReference type="SUPFAM" id="SSF55729">
    <property type="entry name" value="Acyl-CoA N-acyltransferases (Nat)"/>
    <property type="match status" value="1"/>
</dbReference>
<keyword evidence="2" id="KW-1185">Reference proteome</keyword>
<dbReference type="AlphaFoldDB" id="A0A4U0ZJ26"/>
<reference evidence="1 2" key="1">
    <citation type="submission" date="2019-04" db="EMBL/GenBank/DDBJ databases">
        <title>Alteromonas portus sp. nov., an alginate lyase-excreting marine bacterium.</title>
        <authorList>
            <person name="Huang H."/>
            <person name="Mo K."/>
            <person name="Bao S."/>
        </authorList>
    </citation>
    <scope>NUCLEOTIDE SEQUENCE [LARGE SCALE GENOMIC DNA]</scope>
    <source>
        <strain evidence="1 2">HB161718</strain>
    </source>
</reference>
<dbReference type="OrthoDB" id="582214at2"/>
<comment type="caution">
    <text evidence="1">The sequence shown here is derived from an EMBL/GenBank/DDBJ whole genome shotgun (WGS) entry which is preliminary data.</text>
</comment>